<dbReference type="AlphaFoldDB" id="A0A402A3X0"/>
<evidence type="ECO:0000313" key="4">
    <source>
        <dbReference type="Proteomes" id="UP000287352"/>
    </source>
</evidence>
<dbReference type="GO" id="GO:0019825">
    <property type="term" value="F:oxygen binding"/>
    <property type="evidence" value="ECO:0007669"/>
    <property type="project" value="InterPro"/>
</dbReference>
<sequence>MNALALKTSFALLGARKESFAHTFYLTFFARYPAAQELFVQDLLIQERSLMATLDLIVQGADQGIDLGPTLYKLGLRHEAYGVRAEQYAWMGEILLETFRALLGELFTSDMEQAWIEAYKYMSTEMQQATTHT</sequence>
<dbReference type="GO" id="GO:0008941">
    <property type="term" value="F:nitric oxide dioxygenase NAD(P)H activity"/>
    <property type="evidence" value="ECO:0007669"/>
    <property type="project" value="TreeGrafter"/>
</dbReference>
<accession>A0A402A3X0</accession>
<dbReference type="InterPro" id="IPR009050">
    <property type="entry name" value="Globin-like_sf"/>
</dbReference>
<organism evidence="3 4">
    <name type="scientific">Tengunoibacter tsumagoiensis</name>
    <dbReference type="NCBI Taxonomy" id="2014871"/>
    <lineage>
        <taxon>Bacteria</taxon>
        <taxon>Bacillati</taxon>
        <taxon>Chloroflexota</taxon>
        <taxon>Ktedonobacteria</taxon>
        <taxon>Ktedonobacterales</taxon>
        <taxon>Dictyobacteraceae</taxon>
        <taxon>Tengunoibacter</taxon>
    </lineage>
</organism>
<dbReference type="Gene3D" id="1.10.490.10">
    <property type="entry name" value="Globins"/>
    <property type="match status" value="1"/>
</dbReference>
<reference evidence="4" key="1">
    <citation type="submission" date="2018-12" db="EMBL/GenBank/DDBJ databases">
        <title>Tengunoibacter tsumagoiensis gen. nov., sp. nov., Dictyobacter kobayashii sp. nov., D. alpinus sp. nov., and D. joshuensis sp. nov. and description of Dictyobacteraceae fam. nov. within the order Ktedonobacterales isolated from Tengu-no-mugimeshi.</title>
        <authorList>
            <person name="Wang C.M."/>
            <person name="Zheng Y."/>
            <person name="Sakai Y."/>
            <person name="Toyoda A."/>
            <person name="Minakuchi Y."/>
            <person name="Abe K."/>
            <person name="Yokota A."/>
            <person name="Yabe S."/>
        </authorList>
    </citation>
    <scope>NUCLEOTIDE SEQUENCE [LARGE SCALE GENOMIC DNA]</scope>
    <source>
        <strain evidence="4">Uno3</strain>
    </source>
</reference>
<comment type="caution">
    <text evidence="3">The sequence shown here is derived from an EMBL/GenBank/DDBJ whole genome shotgun (WGS) entry which is preliminary data.</text>
</comment>
<comment type="similarity">
    <text evidence="1">Belongs to the globin family.</text>
</comment>
<dbReference type="Pfam" id="PF00042">
    <property type="entry name" value="Globin"/>
    <property type="match status" value="1"/>
</dbReference>
<dbReference type="SUPFAM" id="SSF46458">
    <property type="entry name" value="Globin-like"/>
    <property type="match status" value="1"/>
</dbReference>
<gene>
    <name evidence="3" type="ORF">KTT_36310</name>
</gene>
<name>A0A402A3X0_9CHLR</name>
<keyword evidence="1" id="KW-0408">Iron</keyword>
<dbReference type="EMBL" id="BIFR01000001">
    <property type="protein sequence ID" value="GCE13772.1"/>
    <property type="molecule type" value="Genomic_DNA"/>
</dbReference>
<proteinExistence type="inferred from homology"/>
<keyword evidence="1" id="KW-0349">Heme</keyword>
<dbReference type="GO" id="GO:0071500">
    <property type="term" value="P:cellular response to nitrosative stress"/>
    <property type="evidence" value="ECO:0007669"/>
    <property type="project" value="TreeGrafter"/>
</dbReference>
<dbReference type="Proteomes" id="UP000287352">
    <property type="component" value="Unassembled WGS sequence"/>
</dbReference>
<keyword evidence="4" id="KW-1185">Reference proteome</keyword>
<feature type="domain" description="Globin" evidence="2">
    <location>
        <begin position="1"/>
        <end position="131"/>
    </location>
</feature>
<keyword evidence="1" id="KW-0813">Transport</keyword>
<dbReference type="PANTHER" id="PTHR43396:SF6">
    <property type="entry name" value="ABL201WP"/>
    <property type="match status" value="1"/>
</dbReference>
<keyword evidence="1" id="KW-0561">Oxygen transport</keyword>
<evidence type="ECO:0000313" key="3">
    <source>
        <dbReference type="EMBL" id="GCE13772.1"/>
    </source>
</evidence>
<dbReference type="GO" id="GO:0046210">
    <property type="term" value="P:nitric oxide catabolic process"/>
    <property type="evidence" value="ECO:0007669"/>
    <property type="project" value="TreeGrafter"/>
</dbReference>
<dbReference type="RefSeq" id="WP_126581271.1">
    <property type="nucleotide sequence ID" value="NZ_BIFR01000001.1"/>
</dbReference>
<dbReference type="GO" id="GO:0071949">
    <property type="term" value="F:FAD binding"/>
    <property type="evidence" value="ECO:0007669"/>
    <property type="project" value="TreeGrafter"/>
</dbReference>
<dbReference type="InterPro" id="IPR000971">
    <property type="entry name" value="Globin"/>
</dbReference>
<evidence type="ECO:0000256" key="1">
    <source>
        <dbReference type="RuleBase" id="RU000356"/>
    </source>
</evidence>
<dbReference type="GO" id="GO:0020037">
    <property type="term" value="F:heme binding"/>
    <property type="evidence" value="ECO:0007669"/>
    <property type="project" value="InterPro"/>
</dbReference>
<keyword evidence="1" id="KW-0479">Metal-binding</keyword>
<dbReference type="OrthoDB" id="9801223at2"/>
<protein>
    <recommendedName>
        <fullName evidence="2">Globin domain-containing protein</fullName>
    </recommendedName>
</protein>
<dbReference type="InterPro" id="IPR012292">
    <property type="entry name" value="Globin/Proto"/>
</dbReference>
<evidence type="ECO:0000259" key="2">
    <source>
        <dbReference type="PROSITE" id="PS01033"/>
    </source>
</evidence>
<dbReference type="GO" id="GO:0005344">
    <property type="term" value="F:oxygen carrier activity"/>
    <property type="evidence" value="ECO:0007669"/>
    <property type="project" value="UniProtKB-KW"/>
</dbReference>
<dbReference type="PROSITE" id="PS01033">
    <property type="entry name" value="GLOBIN"/>
    <property type="match status" value="1"/>
</dbReference>
<dbReference type="PANTHER" id="PTHR43396">
    <property type="entry name" value="FLAVOHEMOPROTEIN"/>
    <property type="match status" value="1"/>
</dbReference>